<dbReference type="AlphaFoldDB" id="A0A0G0A1L5"/>
<dbReference type="InterPro" id="IPR013149">
    <property type="entry name" value="ADH-like_C"/>
</dbReference>
<comment type="cofactor">
    <cofactor evidence="1">
        <name>Zn(2+)</name>
        <dbReference type="ChEBI" id="CHEBI:29105"/>
    </cofactor>
</comment>
<feature type="domain" description="Enoyl reductase (ER)" evidence="7">
    <location>
        <begin position="18"/>
        <end position="350"/>
    </location>
</feature>
<comment type="caution">
    <text evidence="8">The sequence shown here is derived from an EMBL/GenBank/DDBJ whole genome shotgun (WGS) entry which is preliminary data.</text>
</comment>
<keyword evidence="4" id="KW-0862">Zinc</keyword>
<reference evidence="9" key="1">
    <citation type="journal article" date="2015" name="Genome Announc.">
        <title>Draft whole-genome sequence of the biocontrol agent Trichoderma harzianum T6776.</title>
        <authorList>
            <person name="Baroncelli R."/>
            <person name="Piaggeschi G."/>
            <person name="Fiorini L."/>
            <person name="Bertolini E."/>
            <person name="Zapparata A."/>
            <person name="Pe M.E."/>
            <person name="Sarrocco S."/>
            <person name="Vannacci G."/>
        </authorList>
    </citation>
    <scope>NUCLEOTIDE SEQUENCE [LARGE SCALE GENOMIC DNA]</scope>
    <source>
        <strain evidence="9">T6776</strain>
    </source>
</reference>
<protein>
    <submittedName>
        <fullName evidence="8">Alcohol dehydrogenase GroES-like domain-containing protein</fullName>
    </submittedName>
</protein>
<dbReference type="Gene3D" id="3.90.180.10">
    <property type="entry name" value="Medium-chain alcohol dehydrogenases, catalytic domain"/>
    <property type="match status" value="1"/>
</dbReference>
<evidence type="ECO:0000313" key="8">
    <source>
        <dbReference type="EMBL" id="KKP06192.1"/>
    </source>
</evidence>
<evidence type="ECO:0000256" key="2">
    <source>
        <dbReference type="ARBA" id="ARBA00008072"/>
    </source>
</evidence>
<dbReference type="SUPFAM" id="SSF50129">
    <property type="entry name" value="GroES-like"/>
    <property type="match status" value="1"/>
</dbReference>
<evidence type="ECO:0000256" key="6">
    <source>
        <dbReference type="ARBA" id="ARBA00023027"/>
    </source>
</evidence>
<dbReference type="InterPro" id="IPR036291">
    <property type="entry name" value="NAD(P)-bd_dom_sf"/>
</dbReference>
<dbReference type="PANTHER" id="PTHR42940:SF8">
    <property type="entry name" value="VACUOLAR PROTEIN SORTING-ASSOCIATED PROTEIN 11"/>
    <property type="match status" value="1"/>
</dbReference>
<dbReference type="InterPro" id="IPR013154">
    <property type="entry name" value="ADH-like_N"/>
</dbReference>
<keyword evidence="6" id="KW-0520">NAD</keyword>
<dbReference type="EMBL" id="JOKZ01000031">
    <property type="protein sequence ID" value="KKP06192.1"/>
    <property type="molecule type" value="Genomic_DNA"/>
</dbReference>
<evidence type="ECO:0000259" key="7">
    <source>
        <dbReference type="SMART" id="SM00829"/>
    </source>
</evidence>
<dbReference type="InterPro" id="IPR011032">
    <property type="entry name" value="GroES-like_sf"/>
</dbReference>
<dbReference type="Gene3D" id="3.40.50.720">
    <property type="entry name" value="NAD(P)-binding Rossmann-like Domain"/>
    <property type="match status" value="1"/>
</dbReference>
<evidence type="ECO:0000256" key="4">
    <source>
        <dbReference type="ARBA" id="ARBA00022833"/>
    </source>
</evidence>
<evidence type="ECO:0000256" key="3">
    <source>
        <dbReference type="ARBA" id="ARBA00022723"/>
    </source>
</evidence>
<accession>A0A0G0A1L5</accession>
<dbReference type="Pfam" id="PF08240">
    <property type="entry name" value="ADH_N"/>
    <property type="match status" value="1"/>
</dbReference>
<dbReference type="Proteomes" id="UP000034112">
    <property type="component" value="Unassembled WGS sequence"/>
</dbReference>
<dbReference type="GO" id="GO:0005737">
    <property type="term" value="C:cytoplasm"/>
    <property type="evidence" value="ECO:0007669"/>
    <property type="project" value="TreeGrafter"/>
</dbReference>
<dbReference type="GO" id="GO:0004022">
    <property type="term" value="F:alcohol dehydrogenase (NAD+) activity"/>
    <property type="evidence" value="ECO:0007669"/>
    <property type="project" value="TreeGrafter"/>
</dbReference>
<proteinExistence type="inferred from homology"/>
<dbReference type="PANTHER" id="PTHR42940">
    <property type="entry name" value="ALCOHOL DEHYDROGENASE 1-RELATED"/>
    <property type="match status" value="1"/>
</dbReference>
<dbReference type="SMART" id="SM00829">
    <property type="entry name" value="PKS_ER"/>
    <property type="match status" value="1"/>
</dbReference>
<gene>
    <name evidence="8" type="ORF">THAR02_01705</name>
</gene>
<dbReference type="SUPFAM" id="SSF51735">
    <property type="entry name" value="NAD(P)-binding Rossmann-fold domains"/>
    <property type="match status" value="1"/>
</dbReference>
<dbReference type="OrthoDB" id="256333at2759"/>
<evidence type="ECO:0000313" key="9">
    <source>
        <dbReference type="Proteomes" id="UP000034112"/>
    </source>
</evidence>
<comment type="similarity">
    <text evidence="2">Belongs to the zinc-containing alcohol dehydrogenase family.</text>
</comment>
<evidence type="ECO:0000256" key="5">
    <source>
        <dbReference type="ARBA" id="ARBA00023002"/>
    </source>
</evidence>
<keyword evidence="3" id="KW-0479">Metal-binding</keyword>
<keyword evidence="5" id="KW-0560">Oxidoreductase</keyword>
<dbReference type="InterPro" id="IPR020843">
    <property type="entry name" value="ER"/>
</dbReference>
<dbReference type="GO" id="GO:0046872">
    <property type="term" value="F:metal ion binding"/>
    <property type="evidence" value="ECO:0007669"/>
    <property type="project" value="UniProtKB-KW"/>
</dbReference>
<organism evidence="8 9">
    <name type="scientific">Trichoderma harzianum</name>
    <name type="common">Hypocrea lixii</name>
    <dbReference type="NCBI Taxonomy" id="5544"/>
    <lineage>
        <taxon>Eukaryota</taxon>
        <taxon>Fungi</taxon>
        <taxon>Dikarya</taxon>
        <taxon>Ascomycota</taxon>
        <taxon>Pezizomycotina</taxon>
        <taxon>Sordariomycetes</taxon>
        <taxon>Hypocreomycetidae</taxon>
        <taxon>Hypocreales</taxon>
        <taxon>Hypocreaceae</taxon>
        <taxon>Trichoderma</taxon>
    </lineage>
</organism>
<name>A0A0G0A1L5_TRIHA</name>
<sequence length="357" mass="38136">MALTDIPDEMEACQVVEFHKPYVVHKIPTPKNLKGYEILIKTAVASLCHTDFMVMEGYFPTPIPCTGSHEGSGVVVAVGPKVDNFKPGDRVMSGMGRGRCGDCIECNSHDDQRQYCQKVDGYLGILIDGAFADYHISDSRTTAHLPDSVSFLSAAPLACAGTTVYRTINMSNVKEGGWLAIVGAGGGLGHLGIQFALARGINVVAIDARDEGLALCRKAGAKVVLDAREGLQSVVKAVHALTDNRGVEATINLSDHDTAAATGCAVTRMHGTMIQVAQPDVVNIPFKELVFRDIRVIGTLGAGQEVTQAMVNDVAKYNIQVEVNKYNGLKEIPKMVELAHSGKMKGKAVCVVDESLL</sequence>
<evidence type="ECO:0000256" key="1">
    <source>
        <dbReference type="ARBA" id="ARBA00001947"/>
    </source>
</evidence>
<dbReference type="FunFam" id="3.40.50.720:FF:000039">
    <property type="entry name" value="Alcohol dehydrogenase AdhP"/>
    <property type="match status" value="1"/>
</dbReference>
<dbReference type="OMA" id="PIYCDAP"/>
<dbReference type="Pfam" id="PF00107">
    <property type="entry name" value="ADH_zinc_N"/>
    <property type="match status" value="1"/>
</dbReference>